<feature type="transmembrane region" description="Helical" evidence="6">
    <location>
        <begin position="204"/>
        <end position="224"/>
    </location>
</feature>
<evidence type="ECO:0000256" key="2">
    <source>
        <dbReference type="ARBA" id="ARBA00007375"/>
    </source>
</evidence>
<feature type="transmembrane region" description="Helical" evidence="6">
    <location>
        <begin position="126"/>
        <end position="145"/>
    </location>
</feature>
<evidence type="ECO:0000313" key="7">
    <source>
        <dbReference type="EMBL" id="MFC3111114.1"/>
    </source>
</evidence>
<gene>
    <name evidence="7" type="ORF">ACFOFO_24705</name>
</gene>
<accession>A0ABV7F7M1</accession>
<dbReference type="PANTHER" id="PTHR31885">
    <property type="entry name" value="GH04784P"/>
    <property type="match status" value="1"/>
</dbReference>
<protein>
    <submittedName>
        <fullName evidence="7">Lysoplasmalogenase</fullName>
    </submittedName>
</protein>
<feature type="transmembrane region" description="Helical" evidence="6">
    <location>
        <begin position="12"/>
        <end position="32"/>
    </location>
</feature>
<sequence length="234" mass="24978">MKLEASVSKAGPAVSGNALAVAIVAALAIIGASVPDLIWLYYCCKPLTTLMIFRMAWDSVPAVSLRYRRAVLIGIGFSLLGDIFLMLPANVFAAGFILGLASFLVAHLGFLRALTTDSKLFARPAVFAGIGLVGALNLPILWPGLSADLRIPVVAYVACLLTMTSQAIARHLSLQTPASRMAAIGAAFFMLSDTLLAYDRFRAPLPQSALLILATYYLALWHIARSVRNAPPAY</sequence>
<keyword evidence="5 6" id="KW-0472">Membrane</keyword>
<evidence type="ECO:0000313" key="8">
    <source>
        <dbReference type="Proteomes" id="UP001595530"/>
    </source>
</evidence>
<evidence type="ECO:0000256" key="4">
    <source>
        <dbReference type="ARBA" id="ARBA00022989"/>
    </source>
</evidence>
<keyword evidence="3 6" id="KW-0812">Transmembrane</keyword>
<dbReference type="Proteomes" id="UP001595530">
    <property type="component" value="Unassembled WGS sequence"/>
</dbReference>
<keyword evidence="8" id="KW-1185">Reference proteome</keyword>
<dbReference type="EMBL" id="JBHRTP010000101">
    <property type="protein sequence ID" value="MFC3111114.1"/>
    <property type="molecule type" value="Genomic_DNA"/>
</dbReference>
<feature type="transmembrane region" description="Helical" evidence="6">
    <location>
        <begin position="38"/>
        <end position="57"/>
    </location>
</feature>
<evidence type="ECO:0000256" key="1">
    <source>
        <dbReference type="ARBA" id="ARBA00004141"/>
    </source>
</evidence>
<keyword evidence="4 6" id="KW-1133">Transmembrane helix</keyword>
<dbReference type="RefSeq" id="WP_390333309.1">
    <property type="nucleotide sequence ID" value="NZ_JBHRTP010000101.1"/>
</dbReference>
<feature type="transmembrane region" description="Helical" evidence="6">
    <location>
        <begin position="181"/>
        <end position="198"/>
    </location>
</feature>
<organism evidence="7 8">
    <name type="scientific">Undibacterium arcticum</name>
    <dbReference type="NCBI Taxonomy" id="1762892"/>
    <lineage>
        <taxon>Bacteria</taxon>
        <taxon>Pseudomonadati</taxon>
        <taxon>Pseudomonadota</taxon>
        <taxon>Betaproteobacteria</taxon>
        <taxon>Burkholderiales</taxon>
        <taxon>Oxalobacteraceae</taxon>
        <taxon>Undibacterium</taxon>
    </lineage>
</organism>
<evidence type="ECO:0000256" key="5">
    <source>
        <dbReference type="ARBA" id="ARBA00023136"/>
    </source>
</evidence>
<feature type="transmembrane region" description="Helical" evidence="6">
    <location>
        <begin position="69"/>
        <end position="87"/>
    </location>
</feature>
<comment type="subcellular location">
    <subcellularLocation>
        <location evidence="1">Membrane</location>
        <topology evidence="1">Multi-pass membrane protein</topology>
    </subcellularLocation>
</comment>
<comment type="similarity">
    <text evidence="2">Belongs to the TMEM86 family.</text>
</comment>
<proteinExistence type="inferred from homology"/>
<dbReference type="Pfam" id="PF07947">
    <property type="entry name" value="YhhN"/>
    <property type="match status" value="1"/>
</dbReference>
<reference evidence="8" key="1">
    <citation type="journal article" date="2019" name="Int. J. Syst. Evol. Microbiol.">
        <title>The Global Catalogue of Microorganisms (GCM) 10K type strain sequencing project: providing services to taxonomists for standard genome sequencing and annotation.</title>
        <authorList>
            <consortium name="The Broad Institute Genomics Platform"/>
            <consortium name="The Broad Institute Genome Sequencing Center for Infectious Disease"/>
            <person name="Wu L."/>
            <person name="Ma J."/>
        </authorList>
    </citation>
    <scope>NUCLEOTIDE SEQUENCE [LARGE SCALE GENOMIC DNA]</scope>
    <source>
        <strain evidence="8">KCTC 42986</strain>
    </source>
</reference>
<dbReference type="InterPro" id="IPR012506">
    <property type="entry name" value="TMEM86B-like"/>
</dbReference>
<feature type="transmembrane region" description="Helical" evidence="6">
    <location>
        <begin position="151"/>
        <end position="169"/>
    </location>
</feature>
<name>A0ABV7F7M1_9BURK</name>
<evidence type="ECO:0000256" key="3">
    <source>
        <dbReference type="ARBA" id="ARBA00022692"/>
    </source>
</evidence>
<dbReference type="PANTHER" id="PTHR31885:SF6">
    <property type="entry name" value="GH04784P"/>
    <property type="match status" value="1"/>
</dbReference>
<comment type="caution">
    <text evidence="7">The sequence shown here is derived from an EMBL/GenBank/DDBJ whole genome shotgun (WGS) entry which is preliminary data.</text>
</comment>
<evidence type="ECO:0000256" key="6">
    <source>
        <dbReference type="SAM" id="Phobius"/>
    </source>
</evidence>
<feature type="transmembrane region" description="Helical" evidence="6">
    <location>
        <begin position="93"/>
        <end position="114"/>
    </location>
</feature>